<proteinExistence type="predicted"/>
<reference evidence="1 2" key="1">
    <citation type="submission" date="2017-11" db="EMBL/GenBank/DDBJ databases">
        <title>De-novo sequencing of pomegranate (Punica granatum L.) genome.</title>
        <authorList>
            <person name="Akparov Z."/>
            <person name="Amiraslanov A."/>
            <person name="Hajiyeva S."/>
            <person name="Abbasov M."/>
            <person name="Kaur K."/>
            <person name="Hamwieh A."/>
            <person name="Solovyev V."/>
            <person name="Salamov A."/>
            <person name="Braich B."/>
            <person name="Kosarev P."/>
            <person name="Mahmoud A."/>
            <person name="Hajiyev E."/>
            <person name="Babayeva S."/>
            <person name="Izzatullayeva V."/>
            <person name="Mammadov A."/>
            <person name="Mammadov A."/>
            <person name="Sharifova S."/>
            <person name="Ojaghi J."/>
            <person name="Eynullazada K."/>
            <person name="Bayramov B."/>
            <person name="Abdulazimova A."/>
            <person name="Shahmuradov I."/>
        </authorList>
    </citation>
    <scope>NUCLEOTIDE SEQUENCE [LARGE SCALE GENOMIC DNA]</scope>
    <source>
        <strain evidence="2">cv. AG2017</strain>
        <tissue evidence="1">Leaf</tissue>
    </source>
</reference>
<dbReference type="Proteomes" id="UP000233551">
    <property type="component" value="Unassembled WGS sequence"/>
</dbReference>
<organism evidence="1 2">
    <name type="scientific">Punica granatum</name>
    <name type="common">Pomegranate</name>
    <dbReference type="NCBI Taxonomy" id="22663"/>
    <lineage>
        <taxon>Eukaryota</taxon>
        <taxon>Viridiplantae</taxon>
        <taxon>Streptophyta</taxon>
        <taxon>Embryophyta</taxon>
        <taxon>Tracheophyta</taxon>
        <taxon>Spermatophyta</taxon>
        <taxon>Magnoliopsida</taxon>
        <taxon>eudicotyledons</taxon>
        <taxon>Gunneridae</taxon>
        <taxon>Pentapetalae</taxon>
        <taxon>rosids</taxon>
        <taxon>malvids</taxon>
        <taxon>Myrtales</taxon>
        <taxon>Lythraceae</taxon>
        <taxon>Punica</taxon>
    </lineage>
</organism>
<evidence type="ECO:0000313" key="1">
    <source>
        <dbReference type="EMBL" id="PKI52549.1"/>
    </source>
</evidence>
<dbReference type="AlphaFoldDB" id="A0A2I0J8J3"/>
<keyword evidence="2" id="KW-1185">Reference proteome</keyword>
<sequence length="181" mass="19857">MRSNVVEDKGRACITGVARQTPYLRRLVLNSSSLAVRMRGNFDPKETNGGNTFIIEKEYNSDWIPNSGRVESVGFLMGGPKKSTVPFDKSSRSSTELCESLQPPTTFSRLSVSRACGRITEALPPGSAIPMRMINQQLSVAAAAATWPNICTDDNGHCRSATCILMRVLEWIGEMGKTRRS</sequence>
<name>A0A2I0J8J3_PUNGR</name>
<protein>
    <submittedName>
        <fullName evidence="1">Uncharacterized protein</fullName>
    </submittedName>
</protein>
<gene>
    <name evidence="1" type="ORF">CRG98_027121</name>
</gene>
<comment type="caution">
    <text evidence="1">The sequence shown here is derived from an EMBL/GenBank/DDBJ whole genome shotgun (WGS) entry which is preliminary data.</text>
</comment>
<dbReference type="EMBL" id="PGOL01001927">
    <property type="protein sequence ID" value="PKI52549.1"/>
    <property type="molecule type" value="Genomic_DNA"/>
</dbReference>
<accession>A0A2I0J8J3</accession>
<evidence type="ECO:0000313" key="2">
    <source>
        <dbReference type="Proteomes" id="UP000233551"/>
    </source>
</evidence>